<organism evidence="3 4">
    <name type="scientific">Serratia surfactantfaciens</name>
    <dbReference type="NCBI Taxonomy" id="2741499"/>
    <lineage>
        <taxon>Bacteria</taxon>
        <taxon>Pseudomonadati</taxon>
        <taxon>Pseudomonadota</taxon>
        <taxon>Gammaproteobacteria</taxon>
        <taxon>Enterobacterales</taxon>
        <taxon>Yersiniaceae</taxon>
        <taxon>Serratia</taxon>
    </lineage>
</organism>
<dbReference type="SUPFAM" id="SSF53448">
    <property type="entry name" value="Nucleotide-diphospho-sugar transferases"/>
    <property type="match status" value="1"/>
</dbReference>
<protein>
    <submittedName>
        <fullName evidence="3">Glycosyltransferase</fullName>
    </submittedName>
</protein>
<dbReference type="CDD" id="cd00761">
    <property type="entry name" value="Glyco_tranf_GTA_type"/>
    <property type="match status" value="1"/>
</dbReference>
<dbReference type="InterPro" id="IPR050834">
    <property type="entry name" value="Glycosyltransf_2"/>
</dbReference>
<evidence type="ECO:0000313" key="3">
    <source>
        <dbReference type="EMBL" id="MBH1919384.1"/>
    </source>
</evidence>
<gene>
    <name evidence="3" type="ORF">I5U16_04345</name>
</gene>
<keyword evidence="4" id="KW-1185">Reference proteome</keyword>
<evidence type="ECO:0000259" key="2">
    <source>
        <dbReference type="Pfam" id="PF00535"/>
    </source>
</evidence>
<feature type="coiled-coil region" evidence="1">
    <location>
        <begin position="331"/>
        <end position="432"/>
    </location>
</feature>
<evidence type="ECO:0000313" key="4">
    <source>
        <dbReference type="Proteomes" id="UP000635335"/>
    </source>
</evidence>
<dbReference type="PANTHER" id="PTHR43685">
    <property type="entry name" value="GLYCOSYLTRANSFERASE"/>
    <property type="match status" value="1"/>
</dbReference>
<dbReference type="RefSeq" id="WP_019454374.1">
    <property type="nucleotide sequence ID" value="NZ_JADUMB010000001.1"/>
</dbReference>
<name>A0ABS0LVM7_9GAMM</name>
<proteinExistence type="predicted"/>
<dbReference type="InterPro" id="IPR001173">
    <property type="entry name" value="Glyco_trans_2-like"/>
</dbReference>
<dbReference type="EMBL" id="JADUMB010000001">
    <property type="protein sequence ID" value="MBH1919384.1"/>
    <property type="molecule type" value="Genomic_DNA"/>
</dbReference>
<accession>A0ABS0LVM7</accession>
<keyword evidence="1" id="KW-0175">Coiled coil</keyword>
<dbReference type="Pfam" id="PF00535">
    <property type="entry name" value="Glycos_transf_2"/>
    <property type="match status" value="1"/>
</dbReference>
<sequence length="456" mass="52895">MSEAKTIPYVSVVMPVFNAEIYIFDVIDKVRKQTLKSLEIIIVDDNSTDGTKAILERIAAEDDRVILLSGIEGGGAGAARNVGLSHARGEFVVFLDDDDFVDENLMEKAYSMAKSHDADVVIYRSQFYNVQQDKHLSIHWSIRTDLLPQKNVFSSVEIKKDFFNAFVWWPWDKMLKRERILAEGLQFQQIRTSNDLYFICAFVLLSEKICILDDVLIDHTVSRETSLSNTREKSYHCAIDALEALRSLMIERGIYDGRKIDFINYSASFLEWHLNTLYGKAYFTLYEDIKSYLNKLGAKLEDFYEERTQVFFDSLYRLSANDYLFYLSRRLQNENDELVSANYDLSSANREAASSYQILSTSYQDVCAEFKRKEETEQKLHAEQQAIEAKLSALEARLRAHEGVILEKDHQLRAADSEIESLTHQLRECEMRNREIVNSWSWRLMALFRPSRKNGK</sequence>
<dbReference type="Proteomes" id="UP000635335">
    <property type="component" value="Unassembled WGS sequence"/>
</dbReference>
<dbReference type="Gene3D" id="3.90.550.10">
    <property type="entry name" value="Spore Coat Polysaccharide Biosynthesis Protein SpsA, Chain A"/>
    <property type="match status" value="1"/>
</dbReference>
<reference evidence="3 4" key="1">
    <citation type="submission" date="2020-11" db="EMBL/GenBank/DDBJ databases">
        <title>Enhanced detection system for hospital associated transmission using whole genome sequencing surveillance.</title>
        <authorList>
            <person name="Harrison L.H."/>
            <person name="Van Tyne D."/>
            <person name="Marsh J.W."/>
            <person name="Griffith M.P."/>
            <person name="Snyder D.J."/>
            <person name="Cooper V.S."/>
            <person name="Mustapha M."/>
        </authorList>
    </citation>
    <scope>NUCLEOTIDE SEQUENCE [LARGE SCALE GENOMIC DNA]</scope>
    <source>
        <strain evidence="3 4">SER00227</strain>
    </source>
</reference>
<dbReference type="InterPro" id="IPR029044">
    <property type="entry name" value="Nucleotide-diphossugar_trans"/>
</dbReference>
<feature type="domain" description="Glycosyltransferase 2-like" evidence="2">
    <location>
        <begin position="11"/>
        <end position="134"/>
    </location>
</feature>
<comment type="caution">
    <text evidence="3">The sequence shown here is derived from an EMBL/GenBank/DDBJ whole genome shotgun (WGS) entry which is preliminary data.</text>
</comment>
<dbReference type="PANTHER" id="PTHR43685:SF2">
    <property type="entry name" value="GLYCOSYLTRANSFERASE 2-LIKE DOMAIN-CONTAINING PROTEIN"/>
    <property type="match status" value="1"/>
</dbReference>
<evidence type="ECO:0000256" key="1">
    <source>
        <dbReference type="SAM" id="Coils"/>
    </source>
</evidence>